<feature type="domain" description="ERCC4" evidence="1">
    <location>
        <begin position="9"/>
        <end position="101"/>
    </location>
</feature>
<sequence length="164" mass="19299">MESIKCPFVVLVDSREQRPYEFKGFRAGAAQQYRPLAVEWKWKGLKTGDYSIEGLEHRIAIERKSLADLYNSCGQGRERFEKEFARLAEFEYAAVVVEADWKTILKSPPEHTKMPPKSIYRTALSWSVRHKVCWWAMHDRRLAEITTFRLLEKFWQQAQEGKGD</sequence>
<dbReference type="GO" id="GO:0003677">
    <property type="term" value="F:DNA binding"/>
    <property type="evidence" value="ECO:0007669"/>
    <property type="project" value="InterPro"/>
</dbReference>
<dbReference type="InterPro" id="IPR011335">
    <property type="entry name" value="Restrct_endonuc-II-like"/>
</dbReference>
<accession>A0A0F9WQ22</accession>
<gene>
    <name evidence="2" type="ORF">LCGC14_0326240</name>
</gene>
<dbReference type="InterPro" id="IPR006166">
    <property type="entry name" value="ERCC4_domain"/>
</dbReference>
<dbReference type="AlphaFoldDB" id="A0A0F9WQ22"/>
<dbReference type="EMBL" id="LAZR01000225">
    <property type="protein sequence ID" value="KKN80818.1"/>
    <property type="molecule type" value="Genomic_DNA"/>
</dbReference>
<dbReference type="GO" id="GO:0006259">
    <property type="term" value="P:DNA metabolic process"/>
    <property type="evidence" value="ECO:0007669"/>
    <property type="project" value="UniProtKB-ARBA"/>
</dbReference>
<evidence type="ECO:0000259" key="1">
    <source>
        <dbReference type="SMART" id="SM00891"/>
    </source>
</evidence>
<evidence type="ECO:0000313" key="2">
    <source>
        <dbReference type="EMBL" id="KKN80818.1"/>
    </source>
</evidence>
<organism evidence="2">
    <name type="scientific">marine sediment metagenome</name>
    <dbReference type="NCBI Taxonomy" id="412755"/>
    <lineage>
        <taxon>unclassified sequences</taxon>
        <taxon>metagenomes</taxon>
        <taxon>ecological metagenomes</taxon>
    </lineage>
</organism>
<dbReference type="Pfam" id="PF02732">
    <property type="entry name" value="ERCC4"/>
    <property type="match status" value="1"/>
</dbReference>
<name>A0A0F9WQ22_9ZZZZ</name>
<dbReference type="SUPFAM" id="SSF52980">
    <property type="entry name" value="Restriction endonuclease-like"/>
    <property type="match status" value="1"/>
</dbReference>
<protein>
    <recommendedName>
        <fullName evidence="1">ERCC4 domain-containing protein</fullName>
    </recommendedName>
</protein>
<comment type="caution">
    <text evidence="2">The sequence shown here is derived from an EMBL/GenBank/DDBJ whole genome shotgun (WGS) entry which is preliminary data.</text>
</comment>
<dbReference type="SMART" id="SM00891">
    <property type="entry name" value="ERCC4"/>
    <property type="match status" value="1"/>
</dbReference>
<dbReference type="Gene3D" id="3.40.50.10130">
    <property type="match status" value="1"/>
</dbReference>
<proteinExistence type="predicted"/>
<dbReference type="GO" id="GO:0004518">
    <property type="term" value="F:nuclease activity"/>
    <property type="evidence" value="ECO:0007669"/>
    <property type="project" value="InterPro"/>
</dbReference>
<reference evidence="2" key="1">
    <citation type="journal article" date="2015" name="Nature">
        <title>Complex archaea that bridge the gap between prokaryotes and eukaryotes.</title>
        <authorList>
            <person name="Spang A."/>
            <person name="Saw J.H."/>
            <person name="Jorgensen S.L."/>
            <person name="Zaremba-Niedzwiedzka K."/>
            <person name="Martijn J."/>
            <person name="Lind A.E."/>
            <person name="van Eijk R."/>
            <person name="Schleper C."/>
            <person name="Guy L."/>
            <person name="Ettema T.J."/>
        </authorList>
    </citation>
    <scope>NUCLEOTIDE SEQUENCE</scope>
</reference>